<sequence>MDSDAAPSGDRRRAAKSTRKRCLTEDRRRQNREAQRRYRERRKPGVEQTLPAVSTDMSPHGLFDGTDLDGLCGLQMSTPFSQMGFLSLCLDDTSTNPCIFDESTLMLDPPREPQSQVRPHQDQTPTLPSPYRNFLQVQMLGFYAARIQNALHLGVPLFLAQKNDATISPWYWHTRYAFQVSPQPQNTTTPINTSNSSSSGASTYTFQEPLPIRRKPCFTLHPPAQISPDLTPTPLQHSHPHGMYLDLIPFPIFRDRAITLLSMTPPAFDEGELRRDIEAEGLLVWGAGGGSSGSATGLVRDRRNWECARWFARKWRLLVEGSGLDEQTRWWRVMRGEDEDEDGRWD</sequence>
<dbReference type="Pfam" id="PF11905">
    <property type="entry name" value="DUF3425"/>
    <property type="match status" value="1"/>
</dbReference>
<gene>
    <name evidence="3" type="ORF">K458DRAFT_492189</name>
</gene>
<reference evidence="3" key="1">
    <citation type="journal article" date="2020" name="Stud. Mycol.">
        <title>101 Dothideomycetes genomes: a test case for predicting lifestyles and emergence of pathogens.</title>
        <authorList>
            <person name="Haridas S."/>
            <person name="Albert R."/>
            <person name="Binder M."/>
            <person name="Bloem J."/>
            <person name="Labutti K."/>
            <person name="Salamov A."/>
            <person name="Andreopoulos B."/>
            <person name="Baker S."/>
            <person name="Barry K."/>
            <person name="Bills G."/>
            <person name="Bluhm B."/>
            <person name="Cannon C."/>
            <person name="Castanera R."/>
            <person name="Culley D."/>
            <person name="Daum C."/>
            <person name="Ezra D."/>
            <person name="Gonzalez J."/>
            <person name="Henrissat B."/>
            <person name="Kuo A."/>
            <person name="Liang C."/>
            <person name="Lipzen A."/>
            <person name="Lutzoni F."/>
            <person name="Magnuson J."/>
            <person name="Mondo S."/>
            <person name="Nolan M."/>
            <person name="Ohm R."/>
            <person name="Pangilinan J."/>
            <person name="Park H.-J."/>
            <person name="Ramirez L."/>
            <person name="Alfaro M."/>
            <person name="Sun H."/>
            <person name="Tritt A."/>
            <person name="Yoshinaga Y."/>
            <person name="Zwiers L.-H."/>
            <person name="Turgeon B."/>
            <person name="Goodwin S."/>
            <person name="Spatafora J."/>
            <person name="Crous P."/>
            <person name="Grigoriev I."/>
        </authorList>
    </citation>
    <scope>NUCLEOTIDE SEQUENCE</scope>
    <source>
        <strain evidence="3">CBS 122367</strain>
    </source>
</reference>
<name>A0A6G1IFA5_9PLEO</name>
<feature type="region of interest" description="Disordered" evidence="1">
    <location>
        <begin position="1"/>
        <end position="58"/>
    </location>
</feature>
<dbReference type="CDD" id="cd14688">
    <property type="entry name" value="bZIP_YAP"/>
    <property type="match status" value="1"/>
</dbReference>
<feature type="region of interest" description="Disordered" evidence="1">
    <location>
        <begin position="110"/>
        <end position="129"/>
    </location>
</feature>
<dbReference type="EMBL" id="MU005628">
    <property type="protein sequence ID" value="KAF2676904.1"/>
    <property type="molecule type" value="Genomic_DNA"/>
</dbReference>
<evidence type="ECO:0000313" key="4">
    <source>
        <dbReference type="Proteomes" id="UP000799291"/>
    </source>
</evidence>
<dbReference type="GO" id="GO:0003700">
    <property type="term" value="F:DNA-binding transcription factor activity"/>
    <property type="evidence" value="ECO:0007669"/>
    <property type="project" value="InterPro"/>
</dbReference>
<dbReference type="InterPro" id="IPR021833">
    <property type="entry name" value="DUF3425"/>
</dbReference>
<evidence type="ECO:0000313" key="3">
    <source>
        <dbReference type="EMBL" id="KAF2676904.1"/>
    </source>
</evidence>
<proteinExistence type="predicted"/>
<evidence type="ECO:0000256" key="1">
    <source>
        <dbReference type="SAM" id="MobiDB-lite"/>
    </source>
</evidence>
<accession>A0A6G1IFA5</accession>
<dbReference type="PANTHER" id="PTHR38116:SF5">
    <property type="entry name" value="BZIP DOMAIN-CONTAINING PROTEIN"/>
    <property type="match status" value="1"/>
</dbReference>
<dbReference type="Proteomes" id="UP000799291">
    <property type="component" value="Unassembled WGS sequence"/>
</dbReference>
<feature type="compositionally biased region" description="Basic and acidic residues" evidence="1">
    <location>
        <begin position="22"/>
        <end position="37"/>
    </location>
</feature>
<evidence type="ECO:0000259" key="2">
    <source>
        <dbReference type="PROSITE" id="PS00036"/>
    </source>
</evidence>
<feature type="domain" description="BZIP" evidence="2">
    <location>
        <begin position="27"/>
        <end position="41"/>
    </location>
</feature>
<feature type="compositionally biased region" description="Polar residues" evidence="1">
    <location>
        <begin position="113"/>
        <end position="126"/>
    </location>
</feature>
<feature type="region of interest" description="Disordered" evidence="1">
    <location>
        <begin position="183"/>
        <end position="204"/>
    </location>
</feature>
<dbReference type="OrthoDB" id="5973539at2759"/>
<dbReference type="InterPro" id="IPR004827">
    <property type="entry name" value="bZIP"/>
</dbReference>
<dbReference type="AlphaFoldDB" id="A0A6G1IFA5"/>
<organism evidence="3 4">
    <name type="scientific">Lentithecium fluviatile CBS 122367</name>
    <dbReference type="NCBI Taxonomy" id="1168545"/>
    <lineage>
        <taxon>Eukaryota</taxon>
        <taxon>Fungi</taxon>
        <taxon>Dikarya</taxon>
        <taxon>Ascomycota</taxon>
        <taxon>Pezizomycotina</taxon>
        <taxon>Dothideomycetes</taxon>
        <taxon>Pleosporomycetidae</taxon>
        <taxon>Pleosporales</taxon>
        <taxon>Massarineae</taxon>
        <taxon>Lentitheciaceae</taxon>
        <taxon>Lentithecium</taxon>
    </lineage>
</organism>
<dbReference type="PANTHER" id="PTHR38116">
    <property type="entry name" value="CHROMOSOME 7, WHOLE GENOME SHOTGUN SEQUENCE"/>
    <property type="match status" value="1"/>
</dbReference>
<dbReference type="PROSITE" id="PS00036">
    <property type="entry name" value="BZIP_BASIC"/>
    <property type="match status" value="1"/>
</dbReference>
<keyword evidence="4" id="KW-1185">Reference proteome</keyword>
<protein>
    <recommendedName>
        <fullName evidence="2">BZIP domain-containing protein</fullName>
    </recommendedName>
</protein>